<evidence type="ECO:0000313" key="3">
    <source>
        <dbReference type="Proteomes" id="UP000628854"/>
    </source>
</evidence>
<proteinExistence type="predicted"/>
<evidence type="ECO:0000313" key="2">
    <source>
        <dbReference type="EMBL" id="GGB73183.1"/>
    </source>
</evidence>
<keyword evidence="1" id="KW-0732">Signal</keyword>
<keyword evidence="3" id="KW-1185">Reference proteome</keyword>
<dbReference type="RefSeq" id="WP_084392044.1">
    <property type="nucleotide sequence ID" value="NZ_BMKF01000002.1"/>
</dbReference>
<comment type="caution">
    <text evidence="2">The sequence shown here is derived from an EMBL/GenBank/DDBJ whole genome shotgun (WGS) entry which is preliminary data.</text>
</comment>
<sequence length="225" mass="22936">MPKRYRLAALAGTLALFAAPAVADGYANRPVNKGPAPLEAHQLTPPEPGCYLVDAQTDTWSCPPLPQKASTSSTRTTYTSAPAVRSASYGATTRTYIDESKTRTYVNRYTTGGECCGDTRPVPPPRYIPPAPRPPLLVERGLRIDINAFNGGVGSGVDGGYYGGGGGFAYASASSSASAMSSAAASLTFRGSFKGRGGKKGKGGCNVCGGGGHHGGKKGGGGKGR</sequence>
<reference evidence="3" key="1">
    <citation type="journal article" date="2019" name="Int. J. Syst. Evol. Microbiol.">
        <title>The Global Catalogue of Microorganisms (GCM) 10K type strain sequencing project: providing services to taxonomists for standard genome sequencing and annotation.</title>
        <authorList>
            <consortium name="The Broad Institute Genomics Platform"/>
            <consortium name="The Broad Institute Genome Sequencing Center for Infectious Disease"/>
            <person name="Wu L."/>
            <person name="Ma J."/>
        </authorList>
    </citation>
    <scope>NUCLEOTIDE SEQUENCE [LARGE SCALE GENOMIC DNA]</scope>
    <source>
        <strain evidence="3">CGMCC 1.15928</strain>
    </source>
</reference>
<feature type="signal peptide" evidence="1">
    <location>
        <begin position="1"/>
        <end position="23"/>
    </location>
</feature>
<name>A0ABQ1JN06_9PROT</name>
<dbReference type="EMBL" id="BMKF01000002">
    <property type="protein sequence ID" value="GGB73183.1"/>
    <property type="molecule type" value="Genomic_DNA"/>
</dbReference>
<feature type="chain" id="PRO_5047437963" evidence="1">
    <location>
        <begin position="24"/>
        <end position="225"/>
    </location>
</feature>
<gene>
    <name evidence="2" type="ORF">GCM10011503_22320</name>
</gene>
<protein>
    <submittedName>
        <fullName evidence="2">Uncharacterized protein</fullName>
    </submittedName>
</protein>
<evidence type="ECO:0000256" key="1">
    <source>
        <dbReference type="SAM" id="SignalP"/>
    </source>
</evidence>
<organism evidence="2 3">
    <name type="scientific">Henriciella pelagia</name>
    <dbReference type="NCBI Taxonomy" id="1977912"/>
    <lineage>
        <taxon>Bacteria</taxon>
        <taxon>Pseudomonadati</taxon>
        <taxon>Pseudomonadota</taxon>
        <taxon>Alphaproteobacteria</taxon>
        <taxon>Hyphomonadales</taxon>
        <taxon>Hyphomonadaceae</taxon>
        <taxon>Henriciella</taxon>
    </lineage>
</organism>
<accession>A0ABQ1JN06</accession>
<dbReference type="Proteomes" id="UP000628854">
    <property type="component" value="Unassembled WGS sequence"/>
</dbReference>